<evidence type="ECO:0000313" key="1">
    <source>
        <dbReference type="EMBL" id="KAK4523476.1"/>
    </source>
</evidence>
<protein>
    <submittedName>
        <fullName evidence="1">Uncharacterized protein</fullName>
    </submittedName>
</protein>
<evidence type="ECO:0000313" key="2">
    <source>
        <dbReference type="Proteomes" id="UP001300502"/>
    </source>
</evidence>
<dbReference type="SUPFAM" id="SSF48452">
    <property type="entry name" value="TPR-like"/>
    <property type="match status" value="1"/>
</dbReference>
<sequence length="354" mass="40439">MICKNSLGQQQGGDRVTVCVSSKNAESYKKDDQDIKFLIQKRLWKELYEKAEQGLVSVSSSDANNACMFACLMLVSLIKLGKLELASKWLNSWSKQYGWKVVPNDDVLSLGPLETQYCLLAVEVAFRQNSESDINVRLQSHFQLRSLIEQVLIGNDTQPQLWSLFLDSLDSCIVGHLLEANRIEAAVEVAKGCLERNPQDVSRQLAFFRLLLYTGDIEQASLFWKTLEPRVEQDSERHLHRGLLYIVQRRIEEAIDEWEAAALFEQNFEATLTNNIAVGFLLQGRAFEAMEKMENMLQKSSVFTLDEDWIKHICICYDMLLAYPQESKSAIQHTFARHVRDSSHSKIPPTTGEQ</sequence>
<proteinExistence type="predicted"/>
<dbReference type="Gene3D" id="1.25.40.10">
    <property type="entry name" value="Tetratricopeptide repeat domain"/>
    <property type="match status" value="1"/>
</dbReference>
<gene>
    <name evidence="1" type="ORF">GAYE_PCTG60G1372</name>
</gene>
<name>A0AAV9I7P3_9RHOD</name>
<reference evidence="1 2" key="1">
    <citation type="submission" date="2022-07" db="EMBL/GenBank/DDBJ databases">
        <title>Genome-wide signatures of adaptation to extreme environments.</title>
        <authorList>
            <person name="Cho C.H."/>
            <person name="Yoon H.S."/>
        </authorList>
    </citation>
    <scope>NUCLEOTIDE SEQUENCE [LARGE SCALE GENOMIC DNA]</scope>
    <source>
        <strain evidence="1 2">108.79 E11</strain>
    </source>
</reference>
<dbReference type="InterPro" id="IPR011990">
    <property type="entry name" value="TPR-like_helical_dom_sf"/>
</dbReference>
<keyword evidence="2" id="KW-1185">Reference proteome</keyword>
<dbReference type="AlphaFoldDB" id="A0AAV9I7P3"/>
<dbReference type="EMBL" id="JANCYU010000015">
    <property type="protein sequence ID" value="KAK4523476.1"/>
    <property type="molecule type" value="Genomic_DNA"/>
</dbReference>
<comment type="caution">
    <text evidence="1">The sequence shown here is derived from an EMBL/GenBank/DDBJ whole genome shotgun (WGS) entry which is preliminary data.</text>
</comment>
<accession>A0AAV9I7P3</accession>
<dbReference type="Proteomes" id="UP001300502">
    <property type="component" value="Unassembled WGS sequence"/>
</dbReference>
<organism evidence="1 2">
    <name type="scientific">Galdieria yellowstonensis</name>
    <dbReference type="NCBI Taxonomy" id="3028027"/>
    <lineage>
        <taxon>Eukaryota</taxon>
        <taxon>Rhodophyta</taxon>
        <taxon>Bangiophyceae</taxon>
        <taxon>Galdieriales</taxon>
        <taxon>Galdieriaceae</taxon>
        <taxon>Galdieria</taxon>
    </lineage>
</organism>